<keyword evidence="3" id="KW-1185">Reference proteome</keyword>
<feature type="compositionally biased region" description="Polar residues" evidence="1">
    <location>
        <begin position="1"/>
        <end position="20"/>
    </location>
</feature>
<gene>
    <name evidence="2" type="ORF">Aau02nite_72700</name>
</gene>
<dbReference type="AlphaFoldDB" id="A0A919SSL1"/>
<dbReference type="EMBL" id="BOQL01000064">
    <property type="protein sequence ID" value="GIM76806.1"/>
    <property type="molecule type" value="Genomic_DNA"/>
</dbReference>
<proteinExistence type="predicted"/>
<comment type="caution">
    <text evidence="2">The sequence shown here is derived from an EMBL/GenBank/DDBJ whole genome shotgun (WGS) entry which is preliminary data.</text>
</comment>
<feature type="compositionally biased region" description="Basic and acidic residues" evidence="1">
    <location>
        <begin position="21"/>
        <end position="51"/>
    </location>
</feature>
<reference evidence="2" key="1">
    <citation type="submission" date="2021-03" db="EMBL/GenBank/DDBJ databases">
        <title>Whole genome shotgun sequence of Actinoplanes auranticolor NBRC 12245.</title>
        <authorList>
            <person name="Komaki H."/>
            <person name="Tamura T."/>
        </authorList>
    </citation>
    <scope>NUCLEOTIDE SEQUENCE</scope>
    <source>
        <strain evidence="2">NBRC 12245</strain>
    </source>
</reference>
<organism evidence="2 3">
    <name type="scientific">Actinoplanes auranticolor</name>
    <dbReference type="NCBI Taxonomy" id="47988"/>
    <lineage>
        <taxon>Bacteria</taxon>
        <taxon>Bacillati</taxon>
        <taxon>Actinomycetota</taxon>
        <taxon>Actinomycetes</taxon>
        <taxon>Micromonosporales</taxon>
        <taxon>Micromonosporaceae</taxon>
        <taxon>Actinoplanes</taxon>
    </lineage>
</organism>
<dbReference type="Proteomes" id="UP000681340">
    <property type="component" value="Unassembled WGS sequence"/>
</dbReference>
<name>A0A919SSL1_9ACTN</name>
<evidence type="ECO:0000313" key="3">
    <source>
        <dbReference type="Proteomes" id="UP000681340"/>
    </source>
</evidence>
<evidence type="ECO:0000256" key="1">
    <source>
        <dbReference type="SAM" id="MobiDB-lite"/>
    </source>
</evidence>
<accession>A0A919SSL1</accession>
<sequence length="80" mass="9547">MRTQPWQPEQECPGQSQDYGKNQERHIDRGYRRQADHTRHHADSDRADADYQSRQCRGCRLPRLTAVSVLRRTLARRICR</sequence>
<protein>
    <submittedName>
        <fullName evidence="2">Uncharacterized protein</fullName>
    </submittedName>
</protein>
<evidence type="ECO:0000313" key="2">
    <source>
        <dbReference type="EMBL" id="GIM76806.1"/>
    </source>
</evidence>
<feature type="region of interest" description="Disordered" evidence="1">
    <location>
        <begin position="1"/>
        <end position="53"/>
    </location>
</feature>